<dbReference type="Gene3D" id="1.10.10.60">
    <property type="entry name" value="Homeodomain-like"/>
    <property type="match status" value="1"/>
</dbReference>
<organism evidence="4 5">
    <name type="scientific">Lepeophtheirus salmonis</name>
    <name type="common">Salmon louse</name>
    <name type="synonym">Caligus salmonis</name>
    <dbReference type="NCBI Taxonomy" id="72036"/>
    <lineage>
        <taxon>Eukaryota</taxon>
        <taxon>Metazoa</taxon>
        <taxon>Ecdysozoa</taxon>
        <taxon>Arthropoda</taxon>
        <taxon>Crustacea</taxon>
        <taxon>Multicrustacea</taxon>
        <taxon>Hexanauplia</taxon>
        <taxon>Copepoda</taxon>
        <taxon>Siphonostomatoida</taxon>
        <taxon>Caligidae</taxon>
        <taxon>Lepeophtheirus</taxon>
    </lineage>
</organism>
<dbReference type="OrthoDB" id="6379347at2759"/>
<dbReference type="Pfam" id="PF03221">
    <property type="entry name" value="HTH_Tnp_Tc5"/>
    <property type="match status" value="1"/>
</dbReference>
<dbReference type="SMART" id="SM00674">
    <property type="entry name" value="CENPB"/>
    <property type="match status" value="1"/>
</dbReference>
<proteinExistence type="predicted"/>
<evidence type="ECO:0000256" key="2">
    <source>
        <dbReference type="ARBA" id="ARBA00023125"/>
    </source>
</evidence>
<comment type="subcellular location">
    <subcellularLocation>
        <location evidence="1">Nucleus</location>
    </subcellularLocation>
</comment>
<evidence type="ECO:0000256" key="1">
    <source>
        <dbReference type="ARBA" id="ARBA00004123"/>
    </source>
</evidence>
<name>A0A7R8H1N1_LEPSM</name>
<dbReference type="GO" id="GO:0005634">
    <property type="term" value="C:nucleus"/>
    <property type="evidence" value="ECO:0007669"/>
    <property type="project" value="UniProtKB-SubCell"/>
</dbReference>
<dbReference type="AlphaFoldDB" id="A0A7R8H1N1"/>
<dbReference type="InterPro" id="IPR009057">
    <property type="entry name" value="Homeodomain-like_sf"/>
</dbReference>
<dbReference type="EMBL" id="HG994590">
    <property type="protein sequence ID" value="CAF2812598.1"/>
    <property type="molecule type" value="Genomic_DNA"/>
</dbReference>
<protein>
    <submittedName>
        <fullName evidence="4">(salmon louse) hypothetical protein</fullName>
    </submittedName>
</protein>
<evidence type="ECO:0000256" key="3">
    <source>
        <dbReference type="SAM" id="MobiDB-lite"/>
    </source>
</evidence>
<sequence length="598" mass="68338">MDTTKFHNEEKIEDPEFIFVNSLDFAYLAIIENYEHGAGVRELCQLYNESSSTICAILKKEEEIKRLDLAIGVTRINKQRHCALEDVEKLLLVWMNEKKIGGEIVTENSIRHKAKALFDDLVREMGSSVEEVDSFKASPGWFVNFKKRSGINYNMSHEEVASVDEMSKAPSPTPPAISNQSHPMKVIYTSWQTRMVRLLPRLSLAELRSECISIELVESEEQIECKRKGRNSLPYHVPPHYIRYKGSKGTPPPGSINSHRDGPMGNVQLSKKPCNFCGYSHVPHRTSCPPIDHFLLHAANELLFSYRSTPLNGGRTPAEFLLICPIRIRLEDLISSHAPPLLKPASSFPIVNDIGYTKGMKVWCKSYHKREDKWVPATLVSKIGEPIWTGEEVGTMNIPYFIECVKKHPCLWNVNNTNFTDLELKKTSLAGHHGSNGRLRSLIKGEIKTETMWHHFEQLDFLKNFVPMKNFKKTGDHINVIMVDEPFKEGNSSDEDIKIHVPSQSYIPCSSNNPITSTVDYTYHDNKLPSDNESSEKLSGKRKRDSNLEETYENDNEDELFGRIVICKLRKFSERQKSKIRISLLQTFLNIDVENNCE</sequence>
<dbReference type="PANTHER" id="PTHR19303">
    <property type="entry name" value="TRANSPOSON"/>
    <property type="match status" value="1"/>
</dbReference>
<feature type="region of interest" description="Disordered" evidence="3">
    <location>
        <begin position="525"/>
        <end position="553"/>
    </location>
</feature>
<dbReference type="InterPro" id="IPR050863">
    <property type="entry name" value="CenT-Element_Derived"/>
</dbReference>
<reference evidence="4" key="1">
    <citation type="submission" date="2021-02" db="EMBL/GenBank/DDBJ databases">
        <authorList>
            <person name="Bekaert M."/>
        </authorList>
    </citation>
    <scope>NUCLEOTIDE SEQUENCE</scope>
    <source>
        <strain evidence="4">IoA-00</strain>
    </source>
</reference>
<feature type="compositionally biased region" description="Basic and acidic residues" evidence="3">
    <location>
        <begin position="525"/>
        <end position="539"/>
    </location>
</feature>
<dbReference type="GO" id="GO:0003677">
    <property type="term" value="F:DNA binding"/>
    <property type="evidence" value="ECO:0007669"/>
    <property type="project" value="UniProtKB-KW"/>
</dbReference>
<gene>
    <name evidence="4" type="ORF">LSAA_3242</name>
</gene>
<dbReference type="InterPro" id="IPR006600">
    <property type="entry name" value="HTH_CenpB_DNA-bd_dom"/>
</dbReference>
<dbReference type="SUPFAM" id="SSF46689">
    <property type="entry name" value="Homeodomain-like"/>
    <property type="match status" value="1"/>
</dbReference>
<evidence type="ECO:0000313" key="4">
    <source>
        <dbReference type="EMBL" id="CAF2812598.1"/>
    </source>
</evidence>
<keyword evidence="5" id="KW-1185">Reference proteome</keyword>
<accession>A0A7R8H1N1</accession>
<dbReference type="Proteomes" id="UP000675881">
    <property type="component" value="Chromosome 11"/>
</dbReference>
<dbReference type="PROSITE" id="PS51253">
    <property type="entry name" value="HTH_CENPB"/>
    <property type="match status" value="1"/>
</dbReference>
<dbReference type="PANTHER" id="PTHR19303:SF27">
    <property type="entry name" value="HTH CENPB-TYPE DOMAIN-CONTAINING PROTEIN"/>
    <property type="match status" value="1"/>
</dbReference>
<evidence type="ECO:0000313" key="5">
    <source>
        <dbReference type="Proteomes" id="UP000675881"/>
    </source>
</evidence>
<keyword evidence="2" id="KW-0238">DNA-binding</keyword>